<keyword evidence="3" id="KW-1185">Reference proteome</keyword>
<dbReference type="RefSeq" id="WP_130029902.1">
    <property type="nucleotide sequence ID" value="NZ_BMDU01000002.1"/>
</dbReference>
<evidence type="ECO:0000313" key="3">
    <source>
        <dbReference type="Proteomes" id="UP000628109"/>
    </source>
</evidence>
<dbReference type="Proteomes" id="UP000628109">
    <property type="component" value="Unassembled WGS sequence"/>
</dbReference>
<protein>
    <recommendedName>
        <fullName evidence="4">Ribbon-helix-helix protein CopG domain-containing protein</fullName>
    </recommendedName>
</protein>
<comment type="caution">
    <text evidence="2">The sequence shown here is derived from an EMBL/GenBank/DDBJ whole genome shotgun (WGS) entry which is preliminary data.</text>
</comment>
<evidence type="ECO:0000313" key="2">
    <source>
        <dbReference type="EMBL" id="GFZ86502.1"/>
    </source>
</evidence>
<evidence type="ECO:0000256" key="1">
    <source>
        <dbReference type="SAM" id="MobiDB-lite"/>
    </source>
</evidence>
<organism evidence="2 3">
    <name type="scientific">Sphingobium fuliginis (strain ATCC 27551)</name>
    <dbReference type="NCBI Taxonomy" id="336203"/>
    <lineage>
        <taxon>Bacteria</taxon>
        <taxon>Pseudomonadati</taxon>
        <taxon>Pseudomonadota</taxon>
        <taxon>Alphaproteobacteria</taxon>
        <taxon>Sphingomonadales</taxon>
        <taxon>Sphingomonadaceae</taxon>
        <taxon>Sphingobium</taxon>
    </lineage>
</organism>
<sequence length="89" mass="9614">MGRAENIQLNVRSAFARDRVHALAKLTGMTASEVIEDALRGYVPPGVPANTGKLVRRGALLVRPSSGKPVSLESANEALDRSREHDIDH</sequence>
<name>A0ABQ1ETB7_SPHSA</name>
<reference evidence="3" key="1">
    <citation type="journal article" date="2019" name="Int. J. Syst. Evol. Microbiol.">
        <title>The Global Catalogue of Microorganisms (GCM) 10K type strain sequencing project: providing services to taxonomists for standard genome sequencing and annotation.</title>
        <authorList>
            <consortium name="The Broad Institute Genomics Platform"/>
            <consortium name="The Broad Institute Genome Sequencing Center for Infectious Disease"/>
            <person name="Wu L."/>
            <person name="Ma J."/>
        </authorList>
    </citation>
    <scope>NUCLEOTIDE SEQUENCE [LARGE SCALE GENOMIC DNA]</scope>
    <source>
        <strain evidence="3">CCM 7327</strain>
    </source>
</reference>
<feature type="compositionally biased region" description="Basic and acidic residues" evidence="1">
    <location>
        <begin position="78"/>
        <end position="89"/>
    </location>
</feature>
<gene>
    <name evidence="2" type="ORF">GCM10019071_14850</name>
</gene>
<accession>A0ABQ1ETB7</accession>
<feature type="region of interest" description="Disordered" evidence="1">
    <location>
        <begin position="65"/>
        <end position="89"/>
    </location>
</feature>
<proteinExistence type="predicted"/>
<evidence type="ECO:0008006" key="4">
    <source>
        <dbReference type="Google" id="ProtNLM"/>
    </source>
</evidence>
<dbReference type="EMBL" id="BMDU01000002">
    <property type="protein sequence ID" value="GFZ86502.1"/>
    <property type="molecule type" value="Genomic_DNA"/>
</dbReference>